<organism evidence="2 3">
    <name type="scientific">Candidatus Glassbacteria bacterium RIFCSPLOWO2_12_FULL_58_11</name>
    <dbReference type="NCBI Taxonomy" id="1817867"/>
    <lineage>
        <taxon>Bacteria</taxon>
        <taxon>Candidatus Glassiibacteriota</taxon>
    </lineage>
</organism>
<dbReference type="STRING" id="1817867.A3F83_01425"/>
<dbReference type="Proteomes" id="UP000179129">
    <property type="component" value="Unassembled WGS sequence"/>
</dbReference>
<keyword evidence="1" id="KW-1133">Transmembrane helix</keyword>
<proteinExistence type="predicted"/>
<evidence type="ECO:0000313" key="3">
    <source>
        <dbReference type="Proteomes" id="UP000179129"/>
    </source>
</evidence>
<name>A0A1F5YLL6_9BACT</name>
<sequence>MYLGLFCASYLIVFGLTSLNFNHHFAFFEPNNDKVTWEKSITVADNADDLKLAESIRDALGLMGWAPPWRYRHDEQNSFSFDIYRPAKTYAVKVNPERTRVQVEETRLGFMAAYKSLHAVERIPNSILVKVWPVYTEVCMFFVLFAVASGIYFWARSRESKLLGWILLLGGSGGSILFMLFIWLRG</sequence>
<feature type="transmembrane region" description="Helical" evidence="1">
    <location>
        <begin position="162"/>
        <end position="184"/>
    </location>
</feature>
<accession>A0A1F5YLL6</accession>
<evidence type="ECO:0008006" key="4">
    <source>
        <dbReference type="Google" id="ProtNLM"/>
    </source>
</evidence>
<feature type="transmembrane region" description="Helical" evidence="1">
    <location>
        <begin position="132"/>
        <end position="155"/>
    </location>
</feature>
<evidence type="ECO:0000256" key="1">
    <source>
        <dbReference type="SAM" id="Phobius"/>
    </source>
</evidence>
<reference evidence="2 3" key="1">
    <citation type="journal article" date="2016" name="Nat. Commun.">
        <title>Thousands of microbial genomes shed light on interconnected biogeochemical processes in an aquifer system.</title>
        <authorList>
            <person name="Anantharaman K."/>
            <person name="Brown C.T."/>
            <person name="Hug L.A."/>
            <person name="Sharon I."/>
            <person name="Castelle C.J."/>
            <person name="Probst A.J."/>
            <person name="Thomas B.C."/>
            <person name="Singh A."/>
            <person name="Wilkins M.J."/>
            <person name="Karaoz U."/>
            <person name="Brodie E.L."/>
            <person name="Williams K.H."/>
            <person name="Hubbard S.S."/>
            <person name="Banfield J.F."/>
        </authorList>
    </citation>
    <scope>NUCLEOTIDE SEQUENCE [LARGE SCALE GENOMIC DNA]</scope>
</reference>
<keyword evidence="1" id="KW-0812">Transmembrane</keyword>
<dbReference type="AlphaFoldDB" id="A0A1F5YLL6"/>
<dbReference type="EMBL" id="MFIX01000238">
    <property type="protein sequence ID" value="OGG00867.1"/>
    <property type="molecule type" value="Genomic_DNA"/>
</dbReference>
<gene>
    <name evidence="2" type="ORF">A3F83_01425</name>
</gene>
<protein>
    <recommendedName>
        <fullName evidence="4">PepSY domain-containing protein</fullName>
    </recommendedName>
</protein>
<evidence type="ECO:0000313" key="2">
    <source>
        <dbReference type="EMBL" id="OGG00867.1"/>
    </source>
</evidence>
<keyword evidence="1" id="KW-0472">Membrane</keyword>
<comment type="caution">
    <text evidence="2">The sequence shown here is derived from an EMBL/GenBank/DDBJ whole genome shotgun (WGS) entry which is preliminary data.</text>
</comment>